<evidence type="ECO:0000313" key="10">
    <source>
        <dbReference type="Proteomes" id="UP000036681"/>
    </source>
</evidence>
<dbReference type="FunFam" id="3.40.630.30:FF:000002">
    <property type="entry name" value="Histone acetyltransferase"/>
    <property type="match status" value="1"/>
</dbReference>
<dbReference type="GO" id="GO:0006355">
    <property type="term" value="P:regulation of DNA-templated transcription"/>
    <property type="evidence" value="ECO:0007669"/>
    <property type="project" value="InterPro"/>
</dbReference>
<dbReference type="PROSITE" id="PS51726">
    <property type="entry name" value="MYST_HAT"/>
    <property type="match status" value="1"/>
</dbReference>
<keyword evidence="6 8" id="KW-0539">Nucleus</keyword>
<dbReference type="PANTHER" id="PTHR10615:SF82">
    <property type="entry name" value="HISTONE ACETYLTRANSFERASE KAT8"/>
    <property type="match status" value="1"/>
</dbReference>
<dbReference type="SUPFAM" id="SSF54160">
    <property type="entry name" value="Chromo domain-like"/>
    <property type="match status" value="1"/>
</dbReference>
<dbReference type="InterPro" id="IPR036388">
    <property type="entry name" value="WH-like_DNA-bd_sf"/>
</dbReference>
<dbReference type="FunFam" id="3.30.60.60:FF:000001">
    <property type="entry name" value="Histone acetyltransferase"/>
    <property type="match status" value="1"/>
</dbReference>
<dbReference type="InterPro" id="IPR040706">
    <property type="entry name" value="Zf-MYST"/>
</dbReference>
<comment type="subcellular location">
    <subcellularLocation>
        <location evidence="1 8">Nucleus</location>
    </subcellularLocation>
</comment>
<evidence type="ECO:0000256" key="6">
    <source>
        <dbReference type="ARBA" id="ARBA00023242"/>
    </source>
</evidence>
<dbReference type="Gene3D" id="3.30.60.60">
    <property type="entry name" value="N-acetyl transferase-like"/>
    <property type="match status" value="1"/>
</dbReference>
<dbReference type="EC" id="2.3.1.48" evidence="3 8"/>
<dbReference type="InterPro" id="IPR050603">
    <property type="entry name" value="MYST_HAT"/>
</dbReference>
<sequence length="604" mass="69430">MPARSNRSRRSTRDCGIVGNKQFSSYEHFLGITVSMKPEAFQKKNKLTLRERRRDQPLAVNVVNTRMRSKKERNVVQPVNAPLTPSSELKIGEWFIVLRRAPSRDGIVNERCLATLVEIRSDQEAIEAASVENTFEQEYLNENSVHAHRNSDVSRVCAFIVNAVCAENGETPMDVDDSIVGLNCMMEKKAIMRKYYVHYDGMDRRLDEWVERERIIERANPGSTTPSVLAVPASLAGTLESGTMTRSQRRIHEEFNHLQKSYDDMDATTAKLEKEHAEMTKVKNIELIRYGDYEIDAWYVSPYPAEYGKLHKLWICEYCMAYMKSEEEFLCHMMHYCDRRQPPGDEIYRKGNLSVFEVDGRASKPYCQCLCLLSKLFLDHKTLFFDVETFLFYVLCEVDDVGAHCVGHFSKERLSANNLACIMVLPPFQRRGYGKLLIQLSYELSSREGVIGTPEKPLSDLGKVSYRSYWWWVILEALDELNIDDVTVSDLSVASGIAEDDIISTLQTMQLIKYWKGDHVVRTTRRLVEHCRSINIGRPPRLRLDPNCLKWWPRTRHVNTNHDSKLGAHHLNYNGHQKMKTTKKGTVLGEATDMLQTKEAAGPL</sequence>
<name>A0A9J2PTZ9_ASCLU</name>
<evidence type="ECO:0000256" key="5">
    <source>
        <dbReference type="ARBA" id="ARBA00022990"/>
    </source>
</evidence>
<reference evidence="11" key="1">
    <citation type="submission" date="2023-03" db="UniProtKB">
        <authorList>
            <consortium name="WormBaseParasite"/>
        </authorList>
    </citation>
    <scope>IDENTIFICATION</scope>
</reference>
<dbReference type="Gene3D" id="3.40.630.30">
    <property type="match status" value="1"/>
</dbReference>
<dbReference type="Pfam" id="PF01853">
    <property type="entry name" value="MOZ_SAS"/>
    <property type="match status" value="1"/>
</dbReference>
<dbReference type="GO" id="GO:0044545">
    <property type="term" value="C:NSL complex"/>
    <property type="evidence" value="ECO:0007669"/>
    <property type="project" value="TreeGrafter"/>
</dbReference>
<keyword evidence="4" id="KW-0808">Transferase</keyword>
<dbReference type="GO" id="GO:0046972">
    <property type="term" value="F:histone H4K16 acetyltransferase activity"/>
    <property type="evidence" value="ECO:0007669"/>
    <property type="project" value="TreeGrafter"/>
</dbReference>
<dbReference type="SUPFAM" id="SSF55729">
    <property type="entry name" value="Acyl-CoA N-acyltransferases (Nat)"/>
    <property type="match status" value="1"/>
</dbReference>
<dbReference type="GO" id="GO:0005634">
    <property type="term" value="C:nucleus"/>
    <property type="evidence" value="ECO:0007669"/>
    <property type="project" value="UniProtKB-SubCell"/>
</dbReference>
<keyword evidence="10" id="KW-1185">Reference proteome</keyword>
<evidence type="ECO:0000256" key="7">
    <source>
        <dbReference type="PIRSR" id="PIRSR602717-51"/>
    </source>
</evidence>
<evidence type="ECO:0000256" key="2">
    <source>
        <dbReference type="ARBA" id="ARBA00010107"/>
    </source>
</evidence>
<dbReference type="Proteomes" id="UP000036681">
    <property type="component" value="Unplaced"/>
</dbReference>
<comment type="catalytic activity">
    <reaction evidence="8">
        <text>L-lysyl-[protein] + acetyl-CoA = N(6)-acetyl-L-lysyl-[protein] + CoA + H(+)</text>
        <dbReference type="Rhea" id="RHEA:45948"/>
        <dbReference type="Rhea" id="RHEA-COMP:9752"/>
        <dbReference type="Rhea" id="RHEA-COMP:10731"/>
        <dbReference type="ChEBI" id="CHEBI:15378"/>
        <dbReference type="ChEBI" id="CHEBI:29969"/>
        <dbReference type="ChEBI" id="CHEBI:57287"/>
        <dbReference type="ChEBI" id="CHEBI:57288"/>
        <dbReference type="ChEBI" id="CHEBI:61930"/>
        <dbReference type="EC" id="2.3.1.48"/>
    </reaction>
</comment>
<evidence type="ECO:0000313" key="11">
    <source>
        <dbReference type="WBParaSite" id="ALUE_0001291301-mRNA-1"/>
    </source>
</evidence>
<dbReference type="Gene3D" id="2.30.30.140">
    <property type="match status" value="1"/>
</dbReference>
<evidence type="ECO:0000256" key="1">
    <source>
        <dbReference type="ARBA" id="ARBA00004123"/>
    </source>
</evidence>
<dbReference type="GO" id="GO:0035267">
    <property type="term" value="C:NuA4 histone acetyltransferase complex"/>
    <property type="evidence" value="ECO:0007669"/>
    <property type="project" value="TreeGrafter"/>
</dbReference>
<dbReference type="InterPro" id="IPR016197">
    <property type="entry name" value="Chromo-like_dom_sf"/>
</dbReference>
<dbReference type="Gene3D" id="1.10.10.10">
    <property type="entry name" value="Winged helix-like DNA-binding domain superfamily/Winged helix DNA-binding domain"/>
    <property type="match status" value="1"/>
</dbReference>
<dbReference type="PANTHER" id="PTHR10615">
    <property type="entry name" value="HISTONE ACETYLTRANSFERASE"/>
    <property type="match status" value="1"/>
</dbReference>
<dbReference type="InterPro" id="IPR002717">
    <property type="entry name" value="HAT_MYST-type"/>
</dbReference>
<organism evidence="10 11">
    <name type="scientific">Ascaris lumbricoides</name>
    <name type="common">Giant roundworm</name>
    <dbReference type="NCBI Taxonomy" id="6252"/>
    <lineage>
        <taxon>Eukaryota</taxon>
        <taxon>Metazoa</taxon>
        <taxon>Ecdysozoa</taxon>
        <taxon>Nematoda</taxon>
        <taxon>Chromadorea</taxon>
        <taxon>Rhabditida</taxon>
        <taxon>Spirurina</taxon>
        <taxon>Ascaridomorpha</taxon>
        <taxon>Ascaridoidea</taxon>
        <taxon>Ascarididae</taxon>
        <taxon>Ascaris</taxon>
    </lineage>
</organism>
<comment type="similarity">
    <text evidence="2 8">Belongs to the MYST (SAS/MOZ) family.</text>
</comment>
<protein>
    <recommendedName>
        <fullName evidence="3 8">Histone acetyltransferase</fullName>
        <ecNumber evidence="3 8">2.3.1.48</ecNumber>
    </recommendedName>
</protein>
<keyword evidence="5" id="KW-0007">Acetylation</keyword>
<dbReference type="WBParaSite" id="ALUE_0001291301-mRNA-1">
    <property type="protein sequence ID" value="ALUE_0001291301-mRNA-1"/>
    <property type="gene ID" value="ALUE_0001291301"/>
</dbReference>
<dbReference type="AlphaFoldDB" id="A0A9J2PTZ9"/>
<evidence type="ECO:0000256" key="3">
    <source>
        <dbReference type="ARBA" id="ARBA00013184"/>
    </source>
</evidence>
<feature type="active site" description="Proton donor/acceptor" evidence="7">
    <location>
        <position position="455"/>
    </location>
</feature>
<dbReference type="FunFam" id="1.10.10.10:FF:000022">
    <property type="entry name" value="Histone acetyltransferase"/>
    <property type="match status" value="1"/>
</dbReference>
<proteinExistence type="inferred from homology"/>
<dbReference type="InterPro" id="IPR025995">
    <property type="entry name" value="Tudor-knot"/>
</dbReference>
<dbReference type="Pfam" id="PF17772">
    <property type="entry name" value="zf-MYST"/>
    <property type="match status" value="1"/>
</dbReference>
<dbReference type="InterPro" id="IPR016181">
    <property type="entry name" value="Acyl_CoA_acyltransferase"/>
</dbReference>
<evidence type="ECO:0000256" key="8">
    <source>
        <dbReference type="RuleBase" id="RU361211"/>
    </source>
</evidence>
<evidence type="ECO:0000256" key="4">
    <source>
        <dbReference type="ARBA" id="ARBA00022679"/>
    </source>
</evidence>
<dbReference type="CDD" id="cd04301">
    <property type="entry name" value="NAT_SF"/>
    <property type="match status" value="1"/>
</dbReference>
<dbReference type="Pfam" id="PF11717">
    <property type="entry name" value="Tudor-knot"/>
    <property type="match status" value="1"/>
</dbReference>
<feature type="domain" description="MYST-type HAT" evidence="9">
    <location>
        <begin position="280"/>
        <end position="553"/>
    </location>
</feature>
<dbReference type="GO" id="GO:0072487">
    <property type="term" value="C:MSL complex"/>
    <property type="evidence" value="ECO:0007669"/>
    <property type="project" value="TreeGrafter"/>
</dbReference>
<accession>A0A9J2PTZ9</accession>
<evidence type="ECO:0000259" key="9">
    <source>
        <dbReference type="PROSITE" id="PS51726"/>
    </source>
</evidence>